<gene>
    <name evidence="1" type="ORF">M9H77_33461</name>
</gene>
<comment type="caution">
    <text evidence="1">The sequence shown here is derived from an EMBL/GenBank/DDBJ whole genome shotgun (WGS) entry which is preliminary data.</text>
</comment>
<keyword evidence="2" id="KW-1185">Reference proteome</keyword>
<dbReference type="EMBL" id="CM044708">
    <property type="protein sequence ID" value="KAI5647456.1"/>
    <property type="molecule type" value="Genomic_DNA"/>
</dbReference>
<evidence type="ECO:0000313" key="1">
    <source>
        <dbReference type="EMBL" id="KAI5647456.1"/>
    </source>
</evidence>
<name>A0ACB9ZKV6_CATRO</name>
<accession>A0ACB9ZKV6</accession>
<reference evidence="2" key="1">
    <citation type="journal article" date="2023" name="Nat. Plants">
        <title>Single-cell RNA sequencing provides a high-resolution roadmap for understanding the multicellular compartmentation of specialized metabolism.</title>
        <authorList>
            <person name="Sun S."/>
            <person name="Shen X."/>
            <person name="Li Y."/>
            <person name="Li Y."/>
            <person name="Wang S."/>
            <person name="Li R."/>
            <person name="Zhang H."/>
            <person name="Shen G."/>
            <person name="Guo B."/>
            <person name="Wei J."/>
            <person name="Xu J."/>
            <person name="St-Pierre B."/>
            <person name="Chen S."/>
            <person name="Sun C."/>
        </authorList>
    </citation>
    <scope>NUCLEOTIDE SEQUENCE [LARGE SCALE GENOMIC DNA]</scope>
</reference>
<proteinExistence type="predicted"/>
<dbReference type="Proteomes" id="UP001060085">
    <property type="component" value="Linkage Group LG08"/>
</dbReference>
<sequence>MGSTGEADRKRRHFSSISPTGAAAKKQPFAPLSEDKKLDTAVLQFQNQKLVQKLEAQKIEISSLEEKISRLQDKQQPYENNLALVNKSFEELVEGLEARCSLTKNFMRCEPGSENQFDKCGAQNLTFPDGISSSKEASPSEDCFLSRLLVTGATESSSTTSMTTNCLGEDKSKEAEKIKNVLQNIAASIDSQCLMVDKLCSSAFSMRDDGLQQQGSSIELQTEVKKLRLELNNLLVKHISLTGELQTHMDREAKNKAQLKYLKEELDTTVAELEESNRNLAILKAEKDATKGAFFPVLNLGNRPVASDKAKDKNKELNDLESVLKELLDQSSCRLLELKHLNQERIDILKQFCSLQNILKSFKCISSSQAYLLIKDQLLKAKANVIQNQALFEKLQVERDSLSWREKETYLKNELVDLYSRSASVADSRISELEIEIEKQIKEKSLIEAKLEEASRGPGRKEIIAEFKTLLSSFPDEMGTMQNQLSKFKESASDVHSLRAHVKSISKILERKADELQKLSSKSSEQAVEIQKLQGLVHELNVNDKELKLFSRMFKREAFSSRDVVEARDSEFKAWARVESLKIALDEHNLELRVKTAIEAEASSQQRLAAAEAEIAELRQKWDTSKKESSRLSEVAKSKDEETEAYVSEIETIGQAYDDMQTQNQQLLQQVTERDDYNIKLYLEGVQARQLGDSLLMEKQTMERAIQLANGAVDCHNMKVLRIEDQLKICSDQIQRLAENRVRSTCVLENNRKRMADVNKSSEQLKETIEKTQLKVDGNRVALAELQIETEQQRFRRKREEEDLEFVRSKAARLSSDTEESSAVDKLRQEIREYREILKCSICLDRRKEVVIAKCYHLFCNPCVQKIIETRHRKCPVCSASFGVNDVKPVYI</sequence>
<evidence type="ECO:0000313" key="2">
    <source>
        <dbReference type="Proteomes" id="UP001060085"/>
    </source>
</evidence>
<protein>
    <submittedName>
        <fullName evidence="1">Uncharacterized protein</fullName>
    </submittedName>
</protein>
<organism evidence="1 2">
    <name type="scientific">Catharanthus roseus</name>
    <name type="common">Madagascar periwinkle</name>
    <name type="synonym">Vinca rosea</name>
    <dbReference type="NCBI Taxonomy" id="4058"/>
    <lineage>
        <taxon>Eukaryota</taxon>
        <taxon>Viridiplantae</taxon>
        <taxon>Streptophyta</taxon>
        <taxon>Embryophyta</taxon>
        <taxon>Tracheophyta</taxon>
        <taxon>Spermatophyta</taxon>
        <taxon>Magnoliopsida</taxon>
        <taxon>eudicotyledons</taxon>
        <taxon>Gunneridae</taxon>
        <taxon>Pentapetalae</taxon>
        <taxon>asterids</taxon>
        <taxon>lamiids</taxon>
        <taxon>Gentianales</taxon>
        <taxon>Apocynaceae</taxon>
        <taxon>Rauvolfioideae</taxon>
        <taxon>Vinceae</taxon>
        <taxon>Catharanthinae</taxon>
        <taxon>Catharanthus</taxon>
    </lineage>
</organism>